<dbReference type="AlphaFoldDB" id="A0AA39IPU2"/>
<keyword evidence="4" id="KW-0645">Protease</keyword>
<dbReference type="InterPro" id="IPR000834">
    <property type="entry name" value="Peptidase_M14"/>
</dbReference>
<keyword evidence="9" id="KW-0482">Metalloprotease</keyword>
<dbReference type="GO" id="GO:0006508">
    <property type="term" value="P:proteolysis"/>
    <property type="evidence" value="ECO:0007669"/>
    <property type="project" value="UniProtKB-KW"/>
</dbReference>
<evidence type="ECO:0000256" key="7">
    <source>
        <dbReference type="ARBA" id="ARBA00022801"/>
    </source>
</evidence>
<keyword evidence="6" id="KW-0732">Signal</keyword>
<name>A0AA39IPU2_9BILA</name>
<keyword evidence="10" id="KW-1015">Disulfide bond</keyword>
<keyword evidence="12" id="KW-0472">Membrane</keyword>
<keyword evidence="15" id="KW-1185">Reference proteome</keyword>
<feature type="transmembrane region" description="Helical" evidence="12">
    <location>
        <begin position="20"/>
        <end position="44"/>
    </location>
</feature>
<accession>A0AA39IPU2</accession>
<evidence type="ECO:0000256" key="2">
    <source>
        <dbReference type="ARBA" id="ARBA00005988"/>
    </source>
</evidence>
<evidence type="ECO:0000256" key="6">
    <source>
        <dbReference type="ARBA" id="ARBA00022729"/>
    </source>
</evidence>
<evidence type="ECO:0000256" key="5">
    <source>
        <dbReference type="ARBA" id="ARBA00022723"/>
    </source>
</evidence>
<dbReference type="CDD" id="cd03860">
    <property type="entry name" value="M14_CP_A-B_like"/>
    <property type="match status" value="1"/>
</dbReference>
<feature type="active site" description="Proton donor/acceptor" evidence="11">
    <location>
        <position position="408"/>
    </location>
</feature>
<dbReference type="PRINTS" id="PR00765">
    <property type="entry name" value="CRBOXYPTASEA"/>
</dbReference>
<evidence type="ECO:0000256" key="3">
    <source>
        <dbReference type="ARBA" id="ARBA00022645"/>
    </source>
</evidence>
<sequence>MPFSTLQITSVDKDETRKRIILLASAALMIILLVAISIFFYVWIGSSHNGYVIRVRPETERQHNLLSALHSEDFFEIKFVNETMINGTTAIDLMISEGSLEQIENLLEQFGATYEIVEAIDEEITFPEKIDAFILGHHNSYNTIVKWMEELTLTYSGLVETFTMGKTHESRDIVGIRIGMTPSDTPKRAVWIDGGIHGREWAAVHAVTFFIHQLLCQYGIDQQMTKYVDQLEFYIVPVVNPDGYEYTRSAIDNRLWRKNRSARKCNETGYCCQGVDLNRNFDVFFGENGASDNPCSKFYAGEGPFSEPETQAVRDFMFSDQLKGRVDAFVTMHAFGQTVLHPDTMGNMSLYINEDELKSLGSKVAEAIANVKGSQFKSGKASEIMYVFSGSHDWAGLVAGVTYAYCIEMPPLFTPQNKDVGFMLAKSELIPTAKEIWEGVKVVVEAAMKKG</sequence>
<dbReference type="Pfam" id="PF02244">
    <property type="entry name" value="Propep_M14"/>
    <property type="match status" value="1"/>
</dbReference>
<protein>
    <recommendedName>
        <fullName evidence="13">Peptidase M14 domain-containing protein</fullName>
    </recommendedName>
</protein>
<dbReference type="EMBL" id="JAUCMV010000001">
    <property type="protein sequence ID" value="KAK0427409.1"/>
    <property type="molecule type" value="Genomic_DNA"/>
</dbReference>
<keyword evidence="3" id="KW-0121">Carboxypeptidase</keyword>
<evidence type="ECO:0000313" key="14">
    <source>
        <dbReference type="EMBL" id="KAK0427409.1"/>
    </source>
</evidence>
<evidence type="ECO:0000256" key="12">
    <source>
        <dbReference type="SAM" id="Phobius"/>
    </source>
</evidence>
<comment type="cofactor">
    <cofactor evidence="1">
        <name>Zn(2+)</name>
        <dbReference type="ChEBI" id="CHEBI:29105"/>
    </cofactor>
</comment>
<keyword evidence="5" id="KW-0479">Metal-binding</keyword>
<evidence type="ECO:0000313" key="15">
    <source>
        <dbReference type="Proteomes" id="UP001175271"/>
    </source>
</evidence>
<dbReference type="GO" id="GO:0004181">
    <property type="term" value="F:metallocarboxypeptidase activity"/>
    <property type="evidence" value="ECO:0007669"/>
    <property type="project" value="InterPro"/>
</dbReference>
<proteinExistence type="inferred from homology"/>
<dbReference type="FunFam" id="3.40.630.10:FF:000084">
    <property type="entry name" value="Carboxypeptidase B2"/>
    <property type="match status" value="1"/>
</dbReference>
<dbReference type="SMART" id="SM00631">
    <property type="entry name" value="Zn_pept"/>
    <property type="match status" value="1"/>
</dbReference>
<dbReference type="PROSITE" id="PS52035">
    <property type="entry name" value="PEPTIDASE_M14"/>
    <property type="match status" value="1"/>
</dbReference>
<evidence type="ECO:0000256" key="11">
    <source>
        <dbReference type="PROSITE-ProRule" id="PRU01379"/>
    </source>
</evidence>
<comment type="similarity">
    <text evidence="2 11">Belongs to the peptidase M14 family.</text>
</comment>
<keyword evidence="12" id="KW-0812">Transmembrane</keyword>
<dbReference type="SUPFAM" id="SSF53187">
    <property type="entry name" value="Zn-dependent exopeptidases"/>
    <property type="match status" value="1"/>
</dbReference>
<dbReference type="PANTHER" id="PTHR11705">
    <property type="entry name" value="PROTEASE FAMILY M14 CARBOXYPEPTIDASE A,B"/>
    <property type="match status" value="1"/>
</dbReference>
<evidence type="ECO:0000256" key="9">
    <source>
        <dbReference type="ARBA" id="ARBA00023049"/>
    </source>
</evidence>
<dbReference type="Gene3D" id="3.30.70.340">
    <property type="entry name" value="Metallocarboxypeptidase-like"/>
    <property type="match status" value="1"/>
</dbReference>
<organism evidence="14 15">
    <name type="scientific">Steinernema hermaphroditum</name>
    <dbReference type="NCBI Taxonomy" id="289476"/>
    <lineage>
        <taxon>Eukaryota</taxon>
        <taxon>Metazoa</taxon>
        <taxon>Ecdysozoa</taxon>
        <taxon>Nematoda</taxon>
        <taxon>Chromadorea</taxon>
        <taxon>Rhabditida</taxon>
        <taxon>Tylenchina</taxon>
        <taxon>Panagrolaimomorpha</taxon>
        <taxon>Strongyloidoidea</taxon>
        <taxon>Steinernematidae</taxon>
        <taxon>Steinernema</taxon>
    </lineage>
</organism>
<dbReference type="InterPro" id="IPR003146">
    <property type="entry name" value="M14A_act_pep"/>
</dbReference>
<dbReference type="SUPFAM" id="SSF54897">
    <property type="entry name" value="Protease propeptides/inhibitors"/>
    <property type="match status" value="1"/>
</dbReference>
<evidence type="ECO:0000256" key="4">
    <source>
        <dbReference type="ARBA" id="ARBA00022670"/>
    </source>
</evidence>
<dbReference type="PANTHER" id="PTHR11705:SF91">
    <property type="entry name" value="FI01817P-RELATED"/>
    <property type="match status" value="1"/>
</dbReference>
<keyword evidence="7" id="KW-0378">Hydrolase</keyword>
<feature type="domain" description="Peptidase M14" evidence="13">
    <location>
        <begin position="137"/>
        <end position="447"/>
    </location>
</feature>
<evidence type="ECO:0000259" key="13">
    <source>
        <dbReference type="PROSITE" id="PS52035"/>
    </source>
</evidence>
<keyword evidence="8" id="KW-0862">Zinc</keyword>
<dbReference type="InterPro" id="IPR036990">
    <property type="entry name" value="M14A-like_propep"/>
</dbReference>
<dbReference type="Gene3D" id="3.40.630.10">
    <property type="entry name" value="Zn peptidases"/>
    <property type="match status" value="1"/>
</dbReference>
<keyword evidence="12" id="KW-1133">Transmembrane helix</keyword>
<dbReference type="Pfam" id="PF00246">
    <property type="entry name" value="Peptidase_M14"/>
    <property type="match status" value="1"/>
</dbReference>
<dbReference type="GO" id="GO:0008270">
    <property type="term" value="F:zinc ion binding"/>
    <property type="evidence" value="ECO:0007669"/>
    <property type="project" value="InterPro"/>
</dbReference>
<reference evidence="14" key="1">
    <citation type="submission" date="2023-06" db="EMBL/GenBank/DDBJ databases">
        <title>Genomic analysis of the entomopathogenic nematode Steinernema hermaphroditum.</title>
        <authorList>
            <person name="Schwarz E.M."/>
            <person name="Heppert J.K."/>
            <person name="Baniya A."/>
            <person name="Schwartz H.T."/>
            <person name="Tan C.-H."/>
            <person name="Antoshechkin I."/>
            <person name="Sternberg P.W."/>
            <person name="Goodrich-Blair H."/>
            <person name="Dillman A.R."/>
        </authorList>
    </citation>
    <scope>NUCLEOTIDE SEQUENCE</scope>
    <source>
        <strain evidence="14">PS9179</strain>
        <tissue evidence="14">Whole animal</tissue>
    </source>
</reference>
<evidence type="ECO:0000256" key="8">
    <source>
        <dbReference type="ARBA" id="ARBA00022833"/>
    </source>
</evidence>
<evidence type="ECO:0000256" key="10">
    <source>
        <dbReference type="ARBA" id="ARBA00023157"/>
    </source>
</evidence>
<gene>
    <name evidence="14" type="ORF">QR680_010215</name>
</gene>
<evidence type="ECO:0000256" key="1">
    <source>
        <dbReference type="ARBA" id="ARBA00001947"/>
    </source>
</evidence>
<comment type="caution">
    <text evidence="14">The sequence shown here is derived from an EMBL/GenBank/DDBJ whole genome shotgun (WGS) entry which is preliminary data.</text>
</comment>
<dbReference type="Proteomes" id="UP001175271">
    <property type="component" value="Unassembled WGS sequence"/>
</dbReference>
<dbReference type="GO" id="GO:0005615">
    <property type="term" value="C:extracellular space"/>
    <property type="evidence" value="ECO:0007669"/>
    <property type="project" value="TreeGrafter"/>
</dbReference>